<dbReference type="RefSeq" id="WP_162668196.1">
    <property type="nucleotide sequence ID" value="NZ_LR593886.1"/>
</dbReference>
<evidence type="ECO:0008006" key="5">
    <source>
        <dbReference type="Google" id="ProtNLM"/>
    </source>
</evidence>
<sequence length="556" mass="59726">MTGCRKSIQCVVGTLAVALLSAAQPPGSPSTPPSAEPGTLLPAPTPPAPANQPLALPPSPTPTPPSIPPLGVPSTPPAQRFVFQIDPKTPVKNLLPVAPKVAPISGPVLTDDLKKVVEVEFQAKPEKVSPEANLAERTAHQIAKINHMNAKKTDAFMSALLESRSDLAGMPFAMGDDCRVDGERAKYFTQAVNTVRQALGSGQFPVTTVRSFGGQAGGQGFIDTNFVPAQALQPVVNSPGLPQQAFRAPQSFWQQYGTLCDQEDAARGRADKEAIEHITLARMAALTQMLAPETAEIRLGLVKYLAGVSHVESSKALARMVLFSAEDDVRAAAIAALKVRREKDYTDVLVKGLRYPWPAVAKRAAEAITKLERTDLIPNLLAVLDVADPRMPVTKEVGGKASTVALEMVKVNHHRNCLMCHAPTGSGAPNANAISAEVAIQGQPLPTPAEGYRQSVPELLIRLDVTYLRQDFSALLPVKDAHPWPEMQRFDFFVRARKLTDEEAETYRAQLTPKETGVLSPYHKAALTALRDLTGKDTAPTADAWRKLLGHTGKSE</sequence>
<reference evidence="3 4" key="1">
    <citation type="submission" date="2019-05" db="EMBL/GenBank/DDBJ databases">
        <authorList>
            <consortium name="Science for Life Laboratories"/>
        </authorList>
    </citation>
    <scope>NUCLEOTIDE SEQUENCE [LARGE SCALE GENOMIC DNA]</scope>
    <source>
        <strain evidence="3">Soil9</strain>
    </source>
</reference>
<feature type="chain" id="PRO_5027045632" description="Cytochrome c domain-containing protein" evidence="2">
    <location>
        <begin position="23"/>
        <end position="556"/>
    </location>
</feature>
<dbReference type="KEGG" id="gms:SOIL9_42370"/>
<evidence type="ECO:0000313" key="4">
    <source>
        <dbReference type="Proteomes" id="UP000464178"/>
    </source>
</evidence>
<protein>
    <recommendedName>
        <fullName evidence="5">Cytochrome c domain-containing protein</fullName>
    </recommendedName>
</protein>
<name>A0A6P2CY51_9BACT</name>
<dbReference type="InterPro" id="IPR011989">
    <property type="entry name" value="ARM-like"/>
</dbReference>
<keyword evidence="2" id="KW-0732">Signal</keyword>
<evidence type="ECO:0000256" key="2">
    <source>
        <dbReference type="SAM" id="SignalP"/>
    </source>
</evidence>
<keyword evidence="4" id="KW-1185">Reference proteome</keyword>
<feature type="compositionally biased region" description="Pro residues" evidence="1">
    <location>
        <begin position="26"/>
        <end position="35"/>
    </location>
</feature>
<proteinExistence type="predicted"/>
<dbReference type="InterPro" id="IPR016024">
    <property type="entry name" value="ARM-type_fold"/>
</dbReference>
<accession>A0A6P2CY51</accession>
<evidence type="ECO:0000256" key="1">
    <source>
        <dbReference type="SAM" id="MobiDB-lite"/>
    </source>
</evidence>
<dbReference type="Proteomes" id="UP000464178">
    <property type="component" value="Chromosome"/>
</dbReference>
<dbReference type="SUPFAM" id="SSF48371">
    <property type="entry name" value="ARM repeat"/>
    <property type="match status" value="1"/>
</dbReference>
<dbReference type="EMBL" id="LR593886">
    <property type="protein sequence ID" value="VTR93477.1"/>
    <property type="molecule type" value="Genomic_DNA"/>
</dbReference>
<dbReference type="Gene3D" id="1.25.10.10">
    <property type="entry name" value="Leucine-rich Repeat Variant"/>
    <property type="match status" value="1"/>
</dbReference>
<dbReference type="AlphaFoldDB" id="A0A6P2CY51"/>
<organism evidence="3 4">
    <name type="scientific">Gemmata massiliana</name>
    <dbReference type="NCBI Taxonomy" id="1210884"/>
    <lineage>
        <taxon>Bacteria</taxon>
        <taxon>Pseudomonadati</taxon>
        <taxon>Planctomycetota</taxon>
        <taxon>Planctomycetia</taxon>
        <taxon>Gemmatales</taxon>
        <taxon>Gemmataceae</taxon>
        <taxon>Gemmata</taxon>
    </lineage>
</organism>
<feature type="signal peptide" evidence="2">
    <location>
        <begin position="1"/>
        <end position="22"/>
    </location>
</feature>
<evidence type="ECO:0000313" key="3">
    <source>
        <dbReference type="EMBL" id="VTR93477.1"/>
    </source>
</evidence>
<feature type="compositionally biased region" description="Pro residues" evidence="1">
    <location>
        <begin position="43"/>
        <end position="76"/>
    </location>
</feature>
<feature type="region of interest" description="Disordered" evidence="1">
    <location>
        <begin position="22"/>
        <end position="78"/>
    </location>
</feature>
<gene>
    <name evidence="3" type="ORF">SOIL9_42370</name>
</gene>